<evidence type="ECO:0000313" key="10">
    <source>
        <dbReference type="Proteomes" id="UP000325113"/>
    </source>
</evidence>
<dbReference type="EC" id="3.6.1.74" evidence="3"/>
<keyword evidence="2" id="KW-0378">Hydrolase</keyword>
<organism evidence="7 10">
    <name type="scientific">Cafeteria roenbergensis</name>
    <name type="common">Marine flagellate</name>
    <dbReference type="NCBI Taxonomy" id="33653"/>
    <lineage>
        <taxon>Eukaryota</taxon>
        <taxon>Sar</taxon>
        <taxon>Stramenopiles</taxon>
        <taxon>Bigyra</taxon>
        <taxon>Opalozoa</taxon>
        <taxon>Bicosoecida</taxon>
        <taxon>Cafeteriaceae</taxon>
        <taxon>Cafeteria</taxon>
    </lineage>
</organism>
<feature type="region of interest" description="Disordered" evidence="5">
    <location>
        <begin position="110"/>
        <end position="141"/>
    </location>
</feature>
<dbReference type="EMBL" id="VLTL01000032">
    <property type="protein sequence ID" value="KAA0167659.1"/>
    <property type="molecule type" value="Genomic_DNA"/>
</dbReference>
<sequence length="304" mass="32455">MSGGKRVVPTVAEIVAILKDKGRATTGWMSKYSASGSGPGSHNLEVEARVRGATRPGFQKLLGYLVGNPAWTHAEFRETRAYTLPGKERLISTRIVAPGTVAAAVAAGVPSKGSAKVPPPPGHGAAPGSWEQETKGRGSPVDFTVHPVADIGFSASSAAQAAATAGRVRAPRDARCGWAELRRLGQIRMQAAVESVPRPAAPSREQVARLERDSFQRIKRRWSFVHKAEVRYDLTEVQEGRSAAQADNAQPNYEVELEWVGAKSTAPAEAADKLLFKVADVLLFLARHAAETPAPTFVEALLNP</sequence>
<evidence type="ECO:0000256" key="2">
    <source>
        <dbReference type="ARBA" id="ARBA00022801"/>
    </source>
</evidence>
<comment type="caution">
    <text evidence="7">The sequence shown here is derived from an EMBL/GenBank/DDBJ whole genome shotgun (WGS) entry which is preliminary data.</text>
</comment>
<dbReference type="EMBL" id="VLTM01000030">
    <property type="protein sequence ID" value="KAA0162031.1"/>
    <property type="molecule type" value="Genomic_DNA"/>
</dbReference>
<evidence type="ECO:0000313" key="9">
    <source>
        <dbReference type="Proteomes" id="UP000324907"/>
    </source>
</evidence>
<keyword evidence="1" id="KW-0507">mRNA processing</keyword>
<dbReference type="GO" id="GO:0006397">
    <property type="term" value="P:mRNA processing"/>
    <property type="evidence" value="ECO:0007669"/>
    <property type="project" value="UniProtKB-KW"/>
</dbReference>
<gene>
    <name evidence="8" type="ORF">FNF28_02727</name>
    <name evidence="7" type="ORF">FNF31_03442</name>
</gene>
<dbReference type="AlphaFoldDB" id="A0A5A8DDR7"/>
<dbReference type="Gene3D" id="3.20.100.10">
    <property type="entry name" value="mRNA triphosphatase Cet1-like"/>
    <property type="match status" value="1"/>
</dbReference>
<protein>
    <recommendedName>
        <fullName evidence="3">mRNA 5'-phosphatase</fullName>
        <ecNumber evidence="3">3.6.1.74</ecNumber>
    </recommendedName>
</protein>
<dbReference type="Proteomes" id="UP000324907">
    <property type="component" value="Unassembled WGS sequence"/>
</dbReference>
<dbReference type="InterPro" id="IPR033469">
    <property type="entry name" value="CYTH-like_dom_sf"/>
</dbReference>
<dbReference type="Proteomes" id="UP000325113">
    <property type="component" value="Unassembled WGS sequence"/>
</dbReference>
<comment type="catalytic activity">
    <reaction evidence="4">
        <text>a 5'-end triphospho-ribonucleoside in mRNA + H2O = a 5'-end diphospho-ribonucleoside in mRNA + phosphate + H(+)</text>
        <dbReference type="Rhea" id="RHEA:67004"/>
        <dbReference type="Rhea" id="RHEA-COMP:17164"/>
        <dbReference type="Rhea" id="RHEA-COMP:17165"/>
        <dbReference type="ChEBI" id="CHEBI:15377"/>
        <dbReference type="ChEBI" id="CHEBI:15378"/>
        <dbReference type="ChEBI" id="CHEBI:43474"/>
        <dbReference type="ChEBI" id="CHEBI:167616"/>
        <dbReference type="ChEBI" id="CHEBI:167618"/>
        <dbReference type="EC" id="3.6.1.74"/>
    </reaction>
    <physiologicalReaction direction="left-to-right" evidence="4">
        <dbReference type="Rhea" id="RHEA:67005"/>
    </physiologicalReaction>
</comment>
<proteinExistence type="predicted"/>
<dbReference type="InterPro" id="IPR037009">
    <property type="entry name" value="mRNA_triPase_Cet1_sf"/>
</dbReference>
<evidence type="ECO:0000256" key="4">
    <source>
        <dbReference type="ARBA" id="ARBA00047740"/>
    </source>
</evidence>
<dbReference type="GO" id="GO:0004651">
    <property type="term" value="F:polynucleotide 5'-phosphatase activity"/>
    <property type="evidence" value="ECO:0007669"/>
    <property type="project" value="InterPro"/>
</dbReference>
<evidence type="ECO:0000256" key="3">
    <source>
        <dbReference type="ARBA" id="ARBA00035028"/>
    </source>
</evidence>
<dbReference type="Pfam" id="PF02940">
    <property type="entry name" value="mRNA_triPase"/>
    <property type="match status" value="1"/>
</dbReference>
<accession>A0A5A8DDR7</accession>
<evidence type="ECO:0000313" key="7">
    <source>
        <dbReference type="EMBL" id="KAA0162031.1"/>
    </source>
</evidence>
<evidence type="ECO:0000256" key="1">
    <source>
        <dbReference type="ARBA" id="ARBA00022664"/>
    </source>
</evidence>
<dbReference type="InterPro" id="IPR004206">
    <property type="entry name" value="mRNA_triPase_Cet1"/>
</dbReference>
<evidence type="ECO:0000256" key="5">
    <source>
        <dbReference type="SAM" id="MobiDB-lite"/>
    </source>
</evidence>
<dbReference type="GO" id="GO:0140818">
    <property type="term" value="F:mRNA 5'-triphosphate monophosphatase activity"/>
    <property type="evidence" value="ECO:0007669"/>
    <property type="project" value="UniProtKB-EC"/>
</dbReference>
<reference evidence="9 10" key="1">
    <citation type="submission" date="2019-07" db="EMBL/GenBank/DDBJ databases">
        <title>Genomes of Cafeteria roenbergensis.</title>
        <authorList>
            <person name="Fischer M.G."/>
            <person name="Hackl T."/>
            <person name="Roman M."/>
        </authorList>
    </citation>
    <scope>NUCLEOTIDE SEQUENCE [LARGE SCALE GENOMIC DNA]</scope>
    <source>
        <strain evidence="7 10">Cflag</strain>
        <strain evidence="8 9">RCC970-E3</strain>
    </source>
</reference>
<evidence type="ECO:0000259" key="6">
    <source>
        <dbReference type="Pfam" id="PF02940"/>
    </source>
</evidence>
<evidence type="ECO:0000313" key="8">
    <source>
        <dbReference type="EMBL" id="KAA0167659.1"/>
    </source>
</evidence>
<feature type="domain" description="mRNA triphosphatase Cet1-like" evidence="6">
    <location>
        <begin position="213"/>
        <end position="258"/>
    </location>
</feature>
<dbReference type="SUPFAM" id="SSF55154">
    <property type="entry name" value="CYTH-like phosphatases"/>
    <property type="match status" value="1"/>
</dbReference>
<name>A0A5A8DDR7_CAFRO</name>